<dbReference type="Proteomes" id="UP001261871">
    <property type="component" value="Unassembled WGS sequence"/>
</dbReference>
<keyword evidence="1" id="KW-1133">Transmembrane helix</keyword>
<keyword evidence="3" id="KW-1185">Reference proteome</keyword>
<name>A0ABU1S3I7_9FLAO</name>
<dbReference type="InterPro" id="IPR043733">
    <property type="entry name" value="DUF5677"/>
</dbReference>
<gene>
    <name evidence="2" type="ORF">J2W95_002298</name>
</gene>
<evidence type="ECO:0000313" key="3">
    <source>
        <dbReference type="Proteomes" id="UP001261871"/>
    </source>
</evidence>
<proteinExistence type="predicted"/>
<keyword evidence="1" id="KW-0812">Transmembrane</keyword>
<comment type="caution">
    <text evidence="2">The sequence shown here is derived from an EMBL/GenBank/DDBJ whole genome shotgun (WGS) entry which is preliminary data.</text>
</comment>
<evidence type="ECO:0000313" key="2">
    <source>
        <dbReference type="EMBL" id="MDR6845588.1"/>
    </source>
</evidence>
<dbReference type="EMBL" id="JAVDTX010000005">
    <property type="protein sequence ID" value="MDR6845588.1"/>
    <property type="molecule type" value="Genomic_DNA"/>
</dbReference>
<organism evidence="2 3">
    <name type="scientific">Flavobacterium granuli</name>
    <dbReference type="NCBI Taxonomy" id="280093"/>
    <lineage>
        <taxon>Bacteria</taxon>
        <taxon>Pseudomonadati</taxon>
        <taxon>Bacteroidota</taxon>
        <taxon>Flavobacteriia</taxon>
        <taxon>Flavobacteriales</taxon>
        <taxon>Flavobacteriaceae</taxon>
        <taxon>Flavobacterium</taxon>
    </lineage>
</organism>
<evidence type="ECO:0000256" key="1">
    <source>
        <dbReference type="SAM" id="Phobius"/>
    </source>
</evidence>
<sequence>MGKLGTIEYLGKIQTTLNKTIGLIDKSIIDLPSHKDDVSMSFSLMAGPILETSHSLLILSNAGKLRDSYALSRMIFDLTLNLGYFGVKGESAVKLSLQHYHQKAFRDLDREIEIKGLKFGIGIKDIDKTKIDAKLKEALDFFTNNKGFEIRSWTGENVFKKIELIIEKYGNDIGMILIINLFFIYRHSSEIIHGTMYGSLFARGMTKPENEQPSDEKELEIFQLTYISFNLICALLLNYVMFGIIHKHYPRDKEYQELTEIIEEYKLSMSK</sequence>
<reference evidence="2 3" key="1">
    <citation type="submission" date="2023-07" db="EMBL/GenBank/DDBJ databases">
        <title>Sorghum-associated microbial communities from plants grown in Nebraska, USA.</title>
        <authorList>
            <person name="Schachtman D."/>
        </authorList>
    </citation>
    <scope>NUCLEOTIDE SEQUENCE [LARGE SCALE GENOMIC DNA]</scope>
    <source>
        <strain evidence="2 3">BE124</strain>
    </source>
</reference>
<keyword evidence="1" id="KW-0472">Membrane</keyword>
<dbReference type="Pfam" id="PF18928">
    <property type="entry name" value="DUF5677"/>
    <property type="match status" value="1"/>
</dbReference>
<accession>A0ABU1S3I7</accession>
<dbReference type="RefSeq" id="WP_310007023.1">
    <property type="nucleotide sequence ID" value="NZ_JAVDTX010000005.1"/>
</dbReference>
<protein>
    <recommendedName>
        <fullName evidence="4">Abortive infection protein, AbiV family</fullName>
    </recommendedName>
</protein>
<evidence type="ECO:0008006" key="4">
    <source>
        <dbReference type="Google" id="ProtNLM"/>
    </source>
</evidence>
<feature type="transmembrane region" description="Helical" evidence="1">
    <location>
        <begin position="224"/>
        <end position="245"/>
    </location>
</feature>